<evidence type="ECO:0000313" key="4">
    <source>
        <dbReference type="Proteomes" id="UP000076765"/>
    </source>
</evidence>
<dbReference type="STRING" id="29433.MOVS_03620"/>
<protein>
    <submittedName>
        <fullName evidence="3">Uncharacterized protein</fullName>
    </submittedName>
</protein>
<organism evidence="3 5">
    <name type="scientific">Moraxella ovis</name>
    <dbReference type="NCBI Taxonomy" id="29433"/>
    <lineage>
        <taxon>Bacteria</taxon>
        <taxon>Pseudomonadati</taxon>
        <taxon>Pseudomonadota</taxon>
        <taxon>Gammaproteobacteria</taxon>
        <taxon>Moraxellales</taxon>
        <taxon>Moraxellaceae</taxon>
        <taxon>Moraxella</taxon>
    </lineage>
</organism>
<keyword evidence="4" id="KW-1185">Reference proteome</keyword>
<dbReference type="Proteomes" id="UP000255102">
    <property type="component" value="Unassembled WGS sequence"/>
</dbReference>
<dbReference type="EMBL" id="CP011158">
    <property type="protein sequence ID" value="ANB91222.1"/>
    <property type="molecule type" value="Genomic_DNA"/>
</dbReference>
<evidence type="ECO:0000256" key="1">
    <source>
        <dbReference type="SAM" id="MobiDB-lite"/>
    </source>
</evidence>
<proteinExistence type="predicted"/>
<evidence type="ECO:0000313" key="2">
    <source>
        <dbReference type="EMBL" id="ANB91222.1"/>
    </source>
</evidence>
<evidence type="ECO:0000313" key="3">
    <source>
        <dbReference type="EMBL" id="STY86761.1"/>
    </source>
</evidence>
<dbReference type="RefSeq" id="WP_063513803.1">
    <property type="nucleotide sequence ID" value="NZ_CP011158.1"/>
</dbReference>
<name>A0A378PJ25_9GAMM</name>
<gene>
    <name evidence="2" type="ORF">MOVS_03620</name>
    <name evidence="3" type="ORF">NCTC11227_00756</name>
</gene>
<reference evidence="2 4" key="1">
    <citation type="submission" date="2015-04" db="EMBL/GenBank/DDBJ databases">
        <authorList>
            <person name="Calcutt M.J."/>
            <person name="Foecking M.F."/>
        </authorList>
    </citation>
    <scope>NUCLEOTIDE SEQUENCE [LARGE SCALE GENOMIC DNA]</scope>
    <source>
        <strain evidence="2 4">199/55</strain>
    </source>
</reference>
<dbReference type="EMBL" id="UGPW01000001">
    <property type="protein sequence ID" value="STY86761.1"/>
    <property type="molecule type" value="Genomic_DNA"/>
</dbReference>
<reference evidence="3 5" key="2">
    <citation type="submission" date="2018-06" db="EMBL/GenBank/DDBJ databases">
        <authorList>
            <consortium name="Pathogen Informatics"/>
            <person name="Doyle S."/>
        </authorList>
    </citation>
    <scope>NUCLEOTIDE SEQUENCE [LARGE SCALE GENOMIC DNA]</scope>
    <source>
        <strain evidence="3 5">NCTC11227</strain>
    </source>
</reference>
<sequence length="178" mass="19494">MQKPLALIVFIALLSACSKPHDGEMSHQSASSDVASVDMADVASMDASGKSDKSNPDNPTLDSQATAQGEQAHLANKAFIIKADVNFAVKDVVATKDQLESLTLQTGGYIQTSKIYNNTTDTHRYPIGRERLKVLTHFVRHGMMTVRIPKANVGEFLKGCKDKWCFWTVKNLTPLMSP</sequence>
<evidence type="ECO:0000313" key="5">
    <source>
        <dbReference type="Proteomes" id="UP000255102"/>
    </source>
</evidence>
<accession>A0A378PJ25</accession>
<feature type="compositionally biased region" description="Polar residues" evidence="1">
    <location>
        <begin position="56"/>
        <end position="68"/>
    </location>
</feature>
<dbReference type="KEGG" id="moi:MOVS_03620"/>
<dbReference type="PROSITE" id="PS51257">
    <property type="entry name" value="PROKAR_LIPOPROTEIN"/>
    <property type="match status" value="1"/>
</dbReference>
<feature type="region of interest" description="Disordered" evidence="1">
    <location>
        <begin position="45"/>
        <end position="68"/>
    </location>
</feature>
<dbReference type="Proteomes" id="UP000076765">
    <property type="component" value="Chromosome"/>
</dbReference>
<dbReference type="AlphaFoldDB" id="A0A378PJ25"/>